<dbReference type="Proteomes" id="UP000069272">
    <property type="component" value="Chromosome 3R"/>
</dbReference>
<protein>
    <submittedName>
        <fullName evidence="1">Uncharacterized protein</fullName>
    </submittedName>
</protein>
<dbReference type="SUPFAM" id="SSF50494">
    <property type="entry name" value="Trypsin-like serine proteases"/>
    <property type="match status" value="1"/>
</dbReference>
<proteinExistence type="predicted"/>
<evidence type="ECO:0000313" key="1">
    <source>
        <dbReference type="EnsemblMetazoa" id="AALB014993-PA"/>
    </source>
</evidence>
<sequence length="69" mass="7055">ALIKVFGTSGNIRLTGAIISNTQVLTSASGLLKAGNLTSISVVAGSTTTDPVETFPQKSYAIHSDFNAT</sequence>
<name>A0A182FZH8_ANOAL</name>
<evidence type="ECO:0000313" key="2">
    <source>
        <dbReference type="Proteomes" id="UP000069272"/>
    </source>
</evidence>
<dbReference type="InterPro" id="IPR009003">
    <property type="entry name" value="Peptidase_S1_PA"/>
</dbReference>
<keyword evidence="2" id="KW-1185">Reference proteome</keyword>
<dbReference type="VEuPathDB" id="VectorBase:AALB014993"/>
<dbReference type="VEuPathDB" id="VectorBase:AALB20_032137"/>
<dbReference type="AlphaFoldDB" id="A0A182FZH8"/>
<accession>A0A182FZH8</accession>
<dbReference type="EnsemblMetazoa" id="AALB014993-RA">
    <property type="protein sequence ID" value="AALB014993-PA"/>
    <property type="gene ID" value="AALB014993"/>
</dbReference>
<organism evidence="1 2">
    <name type="scientific">Anopheles albimanus</name>
    <name type="common">New world malaria mosquito</name>
    <dbReference type="NCBI Taxonomy" id="7167"/>
    <lineage>
        <taxon>Eukaryota</taxon>
        <taxon>Metazoa</taxon>
        <taxon>Ecdysozoa</taxon>
        <taxon>Arthropoda</taxon>
        <taxon>Hexapoda</taxon>
        <taxon>Insecta</taxon>
        <taxon>Pterygota</taxon>
        <taxon>Neoptera</taxon>
        <taxon>Endopterygota</taxon>
        <taxon>Diptera</taxon>
        <taxon>Nematocera</taxon>
        <taxon>Culicoidea</taxon>
        <taxon>Culicidae</taxon>
        <taxon>Anophelinae</taxon>
        <taxon>Anopheles</taxon>
    </lineage>
</organism>
<reference evidence="1" key="2">
    <citation type="submission" date="2022-08" db="UniProtKB">
        <authorList>
            <consortium name="EnsemblMetazoa"/>
        </authorList>
    </citation>
    <scope>IDENTIFICATION</scope>
    <source>
        <strain evidence="1">STECLA/ALBI9_A</strain>
    </source>
</reference>
<reference evidence="1 2" key="1">
    <citation type="journal article" date="2017" name="G3 (Bethesda)">
        <title>The Physical Genome Mapping of Anopheles albimanus Corrected Scaffold Misassemblies and Identified Interarm Rearrangements in Genus Anopheles.</title>
        <authorList>
            <person name="Artemov G.N."/>
            <person name="Peery A.N."/>
            <person name="Jiang X."/>
            <person name="Tu Z."/>
            <person name="Stegniy V.N."/>
            <person name="Sharakhova M.V."/>
            <person name="Sharakhov I.V."/>
        </authorList>
    </citation>
    <scope>NUCLEOTIDE SEQUENCE [LARGE SCALE GENOMIC DNA]</scope>
    <source>
        <strain evidence="1 2">ALBI9_A</strain>
    </source>
</reference>